<evidence type="ECO:0000256" key="5">
    <source>
        <dbReference type="ARBA" id="ARBA00023125"/>
    </source>
</evidence>
<dbReference type="InterPro" id="IPR000212">
    <property type="entry name" value="DNA_helicase_UvrD/REP"/>
</dbReference>
<keyword evidence="5" id="KW-0238">DNA-binding</keyword>
<dbReference type="SUPFAM" id="SSF52540">
    <property type="entry name" value="P-loop containing nucleoside triphosphate hydrolases"/>
    <property type="match status" value="1"/>
</dbReference>
<evidence type="ECO:0000256" key="3">
    <source>
        <dbReference type="ARBA" id="ARBA00022806"/>
    </source>
</evidence>
<dbReference type="PROSITE" id="PS51198">
    <property type="entry name" value="UVRD_HELICASE_ATP_BIND"/>
    <property type="match status" value="1"/>
</dbReference>
<keyword evidence="1" id="KW-0547">Nucleotide-binding</keyword>
<dbReference type="EMBL" id="LAZR01064473">
    <property type="protein sequence ID" value="KKK57449.1"/>
    <property type="molecule type" value="Genomic_DNA"/>
</dbReference>
<comment type="caution">
    <text evidence="8">The sequence shown here is derived from an EMBL/GenBank/DDBJ whole genome shotgun (WGS) entry which is preliminary data.</text>
</comment>
<dbReference type="PANTHER" id="PTHR11070">
    <property type="entry name" value="UVRD / RECB / PCRA DNA HELICASE FAMILY MEMBER"/>
    <property type="match status" value="1"/>
</dbReference>
<dbReference type="AlphaFoldDB" id="A0A0F8YTN9"/>
<keyword evidence="2" id="KW-0378">Hydrolase</keyword>
<evidence type="ECO:0000256" key="6">
    <source>
        <dbReference type="SAM" id="MobiDB-lite"/>
    </source>
</evidence>
<organism evidence="8">
    <name type="scientific">marine sediment metagenome</name>
    <dbReference type="NCBI Taxonomy" id="412755"/>
    <lineage>
        <taxon>unclassified sequences</taxon>
        <taxon>metagenomes</taxon>
        <taxon>ecological metagenomes</taxon>
    </lineage>
</organism>
<dbReference type="PANTHER" id="PTHR11070:SF2">
    <property type="entry name" value="ATP-DEPENDENT DNA HELICASE SRS2"/>
    <property type="match status" value="1"/>
</dbReference>
<evidence type="ECO:0000313" key="8">
    <source>
        <dbReference type="EMBL" id="KKK57449.1"/>
    </source>
</evidence>
<dbReference type="GO" id="GO:0000725">
    <property type="term" value="P:recombinational repair"/>
    <property type="evidence" value="ECO:0007669"/>
    <property type="project" value="TreeGrafter"/>
</dbReference>
<keyword evidence="4" id="KW-0067">ATP-binding</keyword>
<feature type="compositionally biased region" description="Low complexity" evidence="6">
    <location>
        <begin position="59"/>
        <end position="81"/>
    </location>
</feature>
<evidence type="ECO:0000256" key="1">
    <source>
        <dbReference type="ARBA" id="ARBA00022741"/>
    </source>
</evidence>
<dbReference type="InterPro" id="IPR027417">
    <property type="entry name" value="P-loop_NTPase"/>
</dbReference>
<dbReference type="GO" id="GO:0005524">
    <property type="term" value="F:ATP binding"/>
    <property type="evidence" value="ECO:0007669"/>
    <property type="project" value="UniProtKB-KW"/>
</dbReference>
<dbReference type="Gene3D" id="3.40.50.300">
    <property type="entry name" value="P-loop containing nucleotide triphosphate hydrolases"/>
    <property type="match status" value="3"/>
</dbReference>
<evidence type="ECO:0000256" key="4">
    <source>
        <dbReference type="ARBA" id="ARBA00022840"/>
    </source>
</evidence>
<dbReference type="GO" id="GO:0003677">
    <property type="term" value="F:DNA binding"/>
    <property type="evidence" value="ECO:0007669"/>
    <property type="project" value="UniProtKB-KW"/>
</dbReference>
<dbReference type="CDD" id="cd17932">
    <property type="entry name" value="DEXQc_UvrD"/>
    <property type="match status" value="1"/>
</dbReference>
<dbReference type="InterPro" id="IPR013986">
    <property type="entry name" value="DExx_box_DNA_helicase_dom_sf"/>
</dbReference>
<evidence type="ECO:0000259" key="7">
    <source>
        <dbReference type="PROSITE" id="PS51198"/>
    </source>
</evidence>
<feature type="region of interest" description="Disordered" evidence="6">
    <location>
        <begin position="45"/>
        <end position="81"/>
    </location>
</feature>
<name>A0A0F8YTN9_9ZZZZ</name>
<gene>
    <name evidence="8" type="ORF">LCGC14_3054350</name>
</gene>
<dbReference type="InterPro" id="IPR014016">
    <property type="entry name" value="UvrD-like_ATP-bd"/>
</dbReference>
<evidence type="ECO:0000256" key="2">
    <source>
        <dbReference type="ARBA" id="ARBA00022801"/>
    </source>
</evidence>
<proteinExistence type="predicted"/>
<feature type="non-terminal residue" evidence="8">
    <location>
        <position position="1"/>
    </location>
</feature>
<reference evidence="8" key="1">
    <citation type="journal article" date="2015" name="Nature">
        <title>Complex archaea that bridge the gap between prokaryotes and eukaryotes.</title>
        <authorList>
            <person name="Spang A."/>
            <person name="Saw J.H."/>
            <person name="Jorgensen S.L."/>
            <person name="Zaremba-Niedzwiedzka K."/>
            <person name="Martijn J."/>
            <person name="Lind A.E."/>
            <person name="van Eijk R."/>
            <person name="Schleper C."/>
            <person name="Guy L."/>
            <person name="Ettema T.J."/>
        </authorList>
    </citation>
    <scope>NUCLEOTIDE SEQUENCE</scope>
</reference>
<sequence length="354" mass="39216">AELITRKGVSPENILAVTFTNKAAKEMKERLGVLFLQCGHPHYPQSPFPGDHSGTTKILSEGSSTRSSEGLSTGSSEGLSTGSLTGTPRLCTFHALGLSILTDNCEKAGRSKNFTIIDEEDRKLILNKYTGCEKSITGDVSESISGIKHALLPPDKIGGLEHGKTFNQYENILKKINAFDLDDLIYRSVQVLNLYPETLARYREMFRWIMVDEYQDVNYAQYSLIRTLMPGRDPNLFVIGDPDQAIYGFRGADVKFITKFINDFPGAPVFGLKKSYRCSNFILQASHQVIKSRPTGVNRPALEGLQEGIKIKIVESPTPKSEAEFVARTIEKMMGGLRFFSLDSDISLGSEEAE</sequence>
<feature type="domain" description="UvrD-like helicase ATP-binding" evidence="7">
    <location>
        <begin position="1"/>
        <end position="279"/>
    </location>
</feature>
<dbReference type="Gene3D" id="1.10.10.160">
    <property type="match status" value="1"/>
</dbReference>
<dbReference type="Pfam" id="PF00580">
    <property type="entry name" value="UvrD-helicase"/>
    <property type="match status" value="1"/>
</dbReference>
<dbReference type="GO" id="GO:0043138">
    <property type="term" value="F:3'-5' DNA helicase activity"/>
    <property type="evidence" value="ECO:0007669"/>
    <property type="project" value="TreeGrafter"/>
</dbReference>
<dbReference type="GO" id="GO:0016787">
    <property type="term" value="F:hydrolase activity"/>
    <property type="evidence" value="ECO:0007669"/>
    <property type="project" value="UniProtKB-KW"/>
</dbReference>
<protein>
    <recommendedName>
        <fullName evidence="7">UvrD-like helicase ATP-binding domain-containing protein</fullName>
    </recommendedName>
</protein>
<feature type="non-terminal residue" evidence="8">
    <location>
        <position position="354"/>
    </location>
</feature>
<accession>A0A0F8YTN9</accession>
<keyword evidence="3" id="KW-0347">Helicase</keyword>